<gene>
    <name evidence="1" type="ORF">HYPDE_25833</name>
</gene>
<accession>N0B072</accession>
<dbReference type="KEGG" id="hdt:HYPDE_25833"/>
<protein>
    <submittedName>
        <fullName evidence="1">Uncharacterized protein</fullName>
    </submittedName>
</protein>
<dbReference type="AlphaFoldDB" id="N0B072"/>
<dbReference type="STRING" id="670307.HYPDE_25833"/>
<dbReference type="HOGENOM" id="CLU_2355906_0_0_5"/>
<proteinExistence type="predicted"/>
<name>N0B072_9HYPH</name>
<dbReference type="EMBL" id="CP005587">
    <property type="protein sequence ID" value="AGK56849.1"/>
    <property type="molecule type" value="Genomic_DNA"/>
</dbReference>
<reference evidence="1 2" key="1">
    <citation type="journal article" date="2013" name="Genome Announc.">
        <title>Genome sequences for three denitrifying bacterial strains isolated from a uranium- and nitrate-contaminated subsurface environment.</title>
        <authorList>
            <person name="Venkatramanan R."/>
            <person name="Prakash O."/>
            <person name="Woyke T."/>
            <person name="Chain P."/>
            <person name="Goodwin L.A."/>
            <person name="Watson D."/>
            <person name="Brooks S."/>
            <person name="Kostka J.E."/>
            <person name="Green S.J."/>
        </authorList>
    </citation>
    <scope>NUCLEOTIDE SEQUENCE [LARGE SCALE GENOMIC DNA]</scope>
    <source>
        <strain evidence="1 2">1NES1</strain>
    </source>
</reference>
<organism evidence="1 2">
    <name type="scientific">Hyphomicrobium denitrificans 1NES1</name>
    <dbReference type="NCBI Taxonomy" id="670307"/>
    <lineage>
        <taxon>Bacteria</taxon>
        <taxon>Pseudomonadati</taxon>
        <taxon>Pseudomonadota</taxon>
        <taxon>Alphaproteobacteria</taxon>
        <taxon>Hyphomicrobiales</taxon>
        <taxon>Hyphomicrobiaceae</taxon>
        <taxon>Hyphomicrobium</taxon>
    </lineage>
</organism>
<keyword evidence="2" id="KW-1185">Reference proteome</keyword>
<dbReference type="Proteomes" id="UP000005952">
    <property type="component" value="Chromosome"/>
</dbReference>
<evidence type="ECO:0000313" key="1">
    <source>
        <dbReference type="EMBL" id="AGK56849.1"/>
    </source>
</evidence>
<evidence type="ECO:0000313" key="2">
    <source>
        <dbReference type="Proteomes" id="UP000005952"/>
    </source>
</evidence>
<sequence length="96" mass="10481">MVAGTYKTHATAQKSIAHILFAVAGRSALIHFKGIIAHDRTPSVWLTEAPRRQAFIVPHLGRAGNRELLTSRSAAMLPTYVSHKLTSTSDMLTIDT</sequence>